<protein>
    <submittedName>
        <fullName evidence="2">Uncharacterized protein LOC106770004</fullName>
    </submittedName>
</protein>
<sequence length="113" mass="13079">MQQKYQGSTKVKRAQLQALRRELELLTMKEGEKVDTFLGITLSMVKKMKSNGENMEQSMVVSKILRSLTPKYNYIVCSIEESNDLSNLTLDELYASLLVHEQRMQEHPVEEQV</sequence>
<dbReference type="Pfam" id="PF14223">
    <property type="entry name" value="Retrotran_gag_2"/>
    <property type="match status" value="1"/>
</dbReference>
<dbReference type="PANTHER" id="PTHR35317:SF27">
    <property type="entry name" value="RETROVIRUS-RELATED POL POLYPROTEIN FROM TRANSPOSON TNT 1-94"/>
    <property type="match status" value="1"/>
</dbReference>
<evidence type="ECO:0000313" key="1">
    <source>
        <dbReference type="Proteomes" id="UP000087766"/>
    </source>
</evidence>
<name>A0A1S3UZ26_VIGRR</name>
<evidence type="ECO:0000313" key="2">
    <source>
        <dbReference type="RefSeq" id="XP_014511310.1"/>
    </source>
</evidence>
<organism evidence="1 2">
    <name type="scientific">Vigna radiata var. radiata</name>
    <name type="common">Mung bean</name>
    <name type="synonym">Phaseolus aureus</name>
    <dbReference type="NCBI Taxonomy" id="3916"/>
    <lineage>
        <taxon>Eukaryota</taxon>
        <taxon>Viridiplantae</taxon>
        <taxon>Streptophyta</taxon>
        <taxon>Embryophyta</taxon>
        <taxon>Tracheophyta</taxon>
        <taxon>Spermatophyta</taxon>
        <taxon>Magnoliopsida</taxon>
        <taxon>eudicotyledons</taxon>
        <taxon>Gunneridae</taxon>
        <taxon>Pentapetalae</taxon>
        <taxon>rosids</taxon>
        <taxon>fabids</taxon>
        <taxon>Fabales</taxon>
        <taxon>Fabaceae</taxon>
        <taxon>Papilionoideae</taxon>
        <taxon>50 kb inversion clade</taxon>
        <taxon>NPAAA clade</taxon>
        <taxon>indigoferoid/millettioid clade</taxon>
        <taxon>Phaseoleae</taxon>
        <taxon>Vigna</taxon>
    </lineage>
</organism>
<reference evidence="1" key="1">
    <citation type="journal article" date="2014" name="Nat. Commun.">
        <title>Genome sequence of mungbean and insights into evolution within Vigna species.</title>
        <authorList>
            <person name="Kang Y.J."/>
            <person name="Kim S.K."/>
            <person name="Kim M.Y."/>
            <person name="Lestari P."/>
            <person name="Kim K.H."/>
            <person name="Ha B.K."/>
            <person name="Jun T.H."/>
            <person name="Hwang W.J."/>
            <person name="Lee T."/>
            <person name="Lee J."/>
            <person name="Shim S."/>
            <person name="Yoon M.Y."/>
            <person name="Jang Y.E."/>
            <person name="Han K.S."/>
            <person name="Taeprayoon P."/>
            <person name="Yoon N."/>
            <person name="Somta P."/>
            <person name="Tanya P."/>
            <person name="Kim K.S."/>
            <person name="Gwag J.G."/>
            <person name="Moon J.K."/>
            <person name="Lee Y.H."/>
            <person name="Park B.S."/>
            <person name="Bombarely A."/>
            <person name="Doyle J.J."/>
            <person name="Jackson S.A."/>
            <person name="Schafleitner R."/>
            <person name="Srinives P."/>
            <person name="Varshney R.K."/>
            <person name="Lee S.H."/>
        </authorList>
    </citation>
    <scope>NUCLEOTIDE SEQUENCE [LARGE SCALE GENOMIC DNA]</scope>
    <source>
        <strain evidence="1">cv. VC1973A</strain>
    </source>
</reference>
<dbReference type="KEGG" id="vra:106770004"/>
<dbReference type="AlphaFoldDB" id="A0A1S3UZ26"/>
<dbReference type="Proteomes" id="UP000087766">
    <property type="component" value="Chromosome 8"/>
</dbReference>
<accession>A0A1S3UZ26</accession>
<proteinExistence type="predicted"/>
<reference evidence="2" key="2">
    <citation type="submission" date="2025-08" db="UniProtKB">
        <authorList>
            <consortium name="RefSeq"/>
        </authorList>
    </citation>
    <scope>IDENTIFICATION</scope>
    <source>
        <tissue evidence="2">Leaf</tissue>
    </source>
</reference>
<dbReference type="GeneID" id="106770004"/>
<dbReference type="PANTHER" id="PTHR35317">
    <property type="entry name" value="OS04G0629600 PROTEIN"/>
    <property type="match status" value="1"/>
</dbReference>
<dbReference type="OrthoDB" id="1742098at2759"/>
<gene>
    <name evidence="2" type="primary">LOC106770004</name>
</gene>
<keyword evidence="1" id="KW-1185">Reference proteome</keyword>
<dbReference type="RefSeq" id="XP_014511310.1">
    <property type="nucleotide sequence ID" value="XM_014655824.1"/>
</dbReference>